<evidence type="ECO:0000256" key="2">
    <source>
        <dbReference type="ARBA" id="ARBA00022679"/>
    </source>
</evidence>
<dbReference type="OrthoDB" id="240216at2759"/>
<keyword evidence="9" id="KW-1185">Reference proteome</keyword>
<proteinExistence type="inferred from homology"/>
<name>A0A433DDE9_9FUNG</name>
<evidence type="ECO:0000256" key="5">
    <source>
        <dbReference type="RuleBase" id="RU003801"/>
    </source>
</evidence>
<dbReference type="InterPro" id="IPR039551">
    <property type="entry name" value="Cho/carn_acyl_trans"/>
</dbReference>
<dbReference type="PROSITE" id="PS00439">
    <property type="entry name" value="ACYLTRANSF_C_1"/>
    <property type="match status" value="1"/>
</dbReference>
<sequence length="681" mass="76086">GGWAVRLSRGLTEKEISRARVACTCPPSILLSFFLLMATTLSLHLSRASGRVSLRSVACPLLHRRHLASAASPSGQPKTFSNQSQIPRLPIPSLTATAERYKRTLLPALTTDEYASAATAVDEFVKEGGLGEVLQERLKQLDREEPNSWLETLWFNKAYLEYREPTLINVNWWTQFRDPDVGLLKQAPAPGHVSDFQLERAAGFVSGLLTFNHKINNELIPPESTRAGPLCMHQYKNQFGAYRLPEEPRDRIVVTWPATASHITVLFRDQLFRVQVLGATGERVPVKAIEGQLRQIVTDVNALPNLALQPPVGILTSEHRDTWARFRASLARDPGNVHSLEAIDTSLFVLCLDDYASADDMDIAHRNLFHGRNARNRWFDKSMQFIVESNGRGGVNGEHSPADAVIPCKIFDEFLTSEPAQDPAGANASITLPPPEHLHWTVDAATAEAIVVAEERARKVIENVDSVILHYGVFGSEFIKKVKVSPDSFMQMVYQLAYYRQHGRPTPTYESASSRAFKHGRTETVRSCSVESVRFTEAWEDKNVSPAQKLELFDKAVASHGEYMKAASTGQGVDRHLLGLRFQLRTDAERAQAGIFNDPSYWSSQHWRLSTSNTSPGDNHWGGFGAVYEDGYGVNYAIGKKRVRMSVSSYKNVKETDSAAFRKTIEGVMEELADVLEKRWK</sequence>
<feature type="domain" description="Choline/carnitine acyltransferase" evidence="7">
    <location>
        <begin position="89"/>
        <end position="666"/>
    </location>
</feature>
<feature type="transmembrane region" description="Helical" evidence="6">
    <location>
        <begin position="21"/>
        <end position="45"/>
    </location>
</feature>
<protein>
    <submittedName>
        <fullName evidence="8">Acyltransferase ChoActase/COT/CPT</fullName>
    </submittedName>
</protein>
<dbReference type="Pfam" id="PF00755">
    <property type="entry name" value="Carn_acyltransf"/>
    <property type="match status" value="1"/>
</dbReference>
<evidence type="ECO:0000256" key="6">
    <source>
        <dbReference type="SAM" id="Phobius"/>
    </source>
</evidence>
<dbReference type="GO" id="GO:0016746">
    <property type="term" value="F:acyltransferase activity"/>
    <property type="evidence" value="ECO:0007669"/>
    <property type="project" value="UniProtKB-KW"/>
</dbReference>
<evidence type="ECO:0000313" key="8">
    <source>
        <dbReference type="EMBL" id="RUP48854.1"/>
    </source>
</evidence>
<comment type="similarity">
    <text evidence="1 5">Belongs to the carnitine/choline acetyltransferase family.</text>
</comment>
<dbReference type="Gene3D" id="3.30.559.10">
    <property type="entry name" value="Chloramphenicol acetyltransferase-like domain"/>
    <property type="match status" value="1"/>
</dbReference>
<evidence type="ECO:0000259" key="7">
    <source>
        <dbReference type="Pfam" id="PF00755"/>
    </source>
</evidence>
<dbReference type="SUPFAM" id="SSF52777">
    <property type="entry name" value="CoA-dependent acyltransferases"/>
    <property type="match status" value="2"/>
</dbReference>
<dbReference type="InterPro" id="IPR042231">
    <property type="entry name" value="Cho/carn_acyl_trans_2"/>
</dbReference>
<feature type="non-terminal residue" evidence="8">
    <location>
        <position position="1"/>
    </location>
</feature>
<dbReference type="Proteomes" id="UP000268093">
    <property type="component" value="Unassembled WGS sequence"/>
</dbReference>
<organism evidence="8 9">
    <name type="scientific">Jimgerdemannia flammicorona</name>
    <dbReference type="NCBI Taxonomy" id="994334"/>
    <lineage>
        <taxon>Eukaryota</taxon>
        <taxon>Fungi</taxon>
        <taxon>Fungi incertae sedis</taxon>
        <taxon>Mucoromycota</taxon>
        <taxon>Mucoromycotina</taxon>
        <taxon>Endogonomycetes</taxon>
        <taxon>Endogonales</taxon>
        <taxon>Endogonaceae</taxon>
        <taxon>Jimgerdemannia</taxon>
    </lineage>
</organism>
<dbReference type="PANTHER" id="PTHR22589">
    <property type="entry name" value="CARNITINE O-ACYLTRANSFERASE"/>
    <property type="match status" value="1"/>
</dbReference>
<dbReference type="PROSITE" id="PS00440">
    <property type="entry name" value="ACYLTRANSF_C_2"/>
    <property type="match status" value="1"/>
</dbReference>
<reference evidence="8 9" key="1">
    <citation type="journal article" date="2018" name="New Phytol.">
        <title>Phylogenomics of Endogonaceae and evolution of mycorrhizas within Mucoromycota.</title>
        <authorList>
            <person name="Chang Y."/>
            <person name="Desiro A."/>
            <person name="Na H."/>
            <person name="Sandor L."/>
            <person name="Lipzen A."/>
            <person name="Clum A."/>
            <person name="Barry K."/>
            <person name="Grigoriev I.V."/>
            <person name="Martin F.M."/>
            <person name="Stajich J.E."/>
            <person name="Smith M.E."/>
            <person name="Bonito G."/>
            <person name="Spatafora J.W."/>
        </authorList>
    </citation>
    <scope>NUCLEOTIDE SEQUENCE [LARGE SCALE GENOMIC DNA]</scope>
    <source>
        <strain evidence="8 9">GMNB39</strain>
    </source>
</reference>
<evidence type="ECO:0000256" key="4">
    <source>
        <dbReference type="PIRSR" id="PIRSR600542-1"/>
    </source>
</evidence>
<comment type="caution">
    <text evidence="8">The sequence shown here is derived from an EMBL/GenBank/DDBJ whole genome shotgun (WGS) entry which is preliminary data.</text>
</comment>
<feature type="active site" description="Proton acceptor" evidence="4">
    <location>
        <position position="399"/>
    </location>
</feature>
<dbReference type="InterPro" id="IPR000542">
    <property type="entry name" value="Carn_acyl_trans"/>
</dbReference>
<keyword evidence="6" id="KW-1133">Transmembrane helix</keyword>
<dbReference type="PANTHER" id="PTHR22589:SF107">
    <property type="entry name" value="CHOLINE_CARNITINE ACYLTRANSFERASE DOMAIN-CONTAINING PROTEIN"/>
    <property type="match status" value="1"/>
</dbReference>
<evidence type="ECO:0000256" key="1">
    <source>
        <dbReference type="ARBA" id="ARBA00005232"/>
    </source>
</evidence>
<gene>
    <name evidence="8" type="ORF">BC936DRAFT_143805</name>
</gene>
<dbReference type="InterPro" id="IPR023213">
    <property type="entry name" value="CAT-like_dom_sf"/>
</dbReference>
<dbReference type="EMBL" id="RBNI01002868">
    <property type="protein sequence ID" value="RUP48854.1"/>
    <property type="molecule type" value="Genomic_DNA"/>
</dbReference>
<evidence type="ECO:0000313" key="9">
    <source>
        <dbReference type="Proteomes" id="UP000268093"/>
    </source>
</evidence>
<keyword evidence="6" id="KW-0472">Membrane</keyword>
<keyword evidence="2 5" id="KW-0808">Transferase</keyword>
<keyword evidence="6" id="KW-0812">Transmembrane</keyword>
<dbReference type="Gene3D" id="3.30.559.70">
    <property type="entry name" value="Choline/Carnitine o-acyltransferase, domain 2"/>
    <property type="match status" value="1"/>
</dbReference>
<evidence type="ECO:0000256" key="3">
    <source>
        <dbReference type="ARBA" id="ARBA00023315"/>
    </source>
</evidence>
<keyword evidence="3 5" id="KW-0012">Acyltransferase</keyword>
<dbReference type="AlphaFoldDB" id="A0A433DDE9"/>
<accession>A0A433DDE9</accession>